<proteinExistence type="predicted"/>
<dbReference type="InterPro" id="IPR000219">
    <property type="entry name" value="DH_dom"/>
</dbReference>
<dbReference type="SMART" id="SM00233">
    <property type="entry name" value="PH"/>
    <property type="match status" value="1"/>
</dbReference>
<dbReference type="InterPro" id="IPR011993">
    <property type="entry name" value="PH-like_dom_sf"/>
</dbReference>
<evidence type="ECO:0000259" key="3">
    <source>
        <dbReference type="PROSITE" id="PS50010"/>
    </source>
</evidence>
<evidence type="ECO:0000313" key="4">
    <source>
        <dbReference type="EMBL" id="KPP64653.1"/>
    </source>
</evidence>
<feature type="domain" description="DH" evidence="3">
    <location>
        <begin position="780"/>
        <end position="957"/>
    </location>
</feature>
<dbReference type="InterPro" id="IPR001849">
    <property type="entry name" value="PH_domain"/>
</dbReference>
<name>A0A0P7WS33_SCLFO</name>
<dbReference type="PROSITE" id="PS50010">
    <property type="entry name" value="DH_2"/>
    <property type="match status" value="1"/>
</dbReference>
<dbReference type="Proteomes" id="UP000034805">
    <property type="component" value="Unassembled WGS sequence"/>
</dbReference>
<dbReference type="InterPro" id="IPR035899">
    <property type="entry name" value="DBL_dom_sf"/>
</dbReference>
<dbReference type="SMART" id="SM00325">
    <property type="entry name" value="RhoGEF"/>
    <property type="match status" value="1"/>
</dbReference>
<feature type="domain" description="PH" evidence="2">
    <location>
        <begin position="969"/>
        <end position="1077"/>
    </location>
</feature>
<feature type="compositionally biased region" description="Basic and acidic residues" evidence="1">
    <location>
        <begin position="579"/>
        <end position="593"/>
    </location>
</feature>
<dbReference type="Gene3D" id="1.20.900.10">
    <property type="entry name" value="Dbl homology (DH) domain"/>
    <property type="match status" value="1"/>
</dbReference>
<dbReference type="SUPFAM" id="SSF48065">
    <property type="entry name" value="DBL homology domain (DH-domain)"/>
    <property type="match status" value="1"/>
</dbReference>
<dbReference type="Pfam" id="PF22697">
    <property type="entry name" value="SOS1_NGEF_PH"/>
    <property type="match status" value="1"/>
</dbReference>
<feature type="compositionally biased region" description="Low complexity" evidence="1">
    <location>
        <begin position="1199"/>
        <end position="1211"/>
    </location>
</feature>
<sequence>TAQDSECLDSCVKSTLSILYWLSYASWATVLRQSPFRGLLFCPDGYPVCVCEKVVIQLSSLEWCELHPGDFYLQVSERLQGALQIVLKILTDLQKWDEQNPVMIDMPLSMVQTARKIGPKEDTIAAMHSDTCPSASWKTHRFLSDVHSIDADMLASGALCLTGARDRCGHALVTVTTRNTIWLNPNCRSSELVRILVYFHTILRKEVRSLGLTVLVDARRRPPVPVLFTALDILQDAAPGSIHTVLLLTNRDLTFSAEKPSGVQFELLTSIKALHKHVDSTQLPAAFGGTFPFCHKTWIGFRMKVEKLKSSCQGAITLLRNTIAIMEGLVLPGSAQEAQLLLCKTEKLMHSVLEDERLAQLQLEGGAAFDAIEAVSQLYEQVDDLVHGLVKLSNRRTQELEFIMEFKSLEEDFQEEHCKSGEALLKRLERWEDMSSAELQVYEVKVRSFWVHLHDFSQRVEDTKDKINKTVQLYEFFDKAYEWALEGMRHLAGISMEDCSKPGKCGTVIRCLEDYWQQHPNIPDVKFQEMKELASELKSHQGLKQWKFAWSKCQETKEMFEKKLEVALRTRHSLPMDSGRWESEETAPRRHSESSAQRPPQERSGSLSSCRQGSTMGWTRERRGTHSGASPCSPEAVRSHTRTPTAYALGQEYCVVRTPPCTQRLIRSVSSEESPQHHAESCAFSTSLASREHRQRMLRKTQSFDAPCNMEPLCHGACPRTLSEPSRRGNTGVFIKGLEVSSTEVVECTYSPFLSPRGWTGAETVRNSTTIAEPRAKGSKLRHIVDEMVTTEREYVRSLHYVMEQYFPEMERLDLPQDLRGKRSVIFGNLEKLVDFHSQYFLKELESCCNHPLRVSHCFLRHQDQFGLYALYSKNKPKSDALLASHGNTFFRNKQLELEDKMDLASYLLKPIQRMSKYALLLKDLIKEVNETQEQELTYLRAAAEMVKFQLRHGNDLLAMDAIRDCDVNLKEQGQLVRQDEFTVWYGRKKCQRHIFLFEDLVLFSKPKRIEGGLDIYVYKHSFKTADVGMTETSGDSGLRFEIWFRRRTSKNHAHVLQAGTAEIKQAWTSDIARILWQQATRNKGARTRASIAVSLFDHSNPFKRGQVNTLGSGPPAVGGPSSSSLLGPLNLHMYSSQTLLPGGRPFVMEEDELEHETSSQPSMTTESSESSSHCMSASGSSGSDSGCASGHLPEALSEEPGSPCESSCYSTVTSPMDEKPRFNSQYISA</sequence>
<feature type="compositionally biased region" description="Low complexity" evidence="1">
    <location>
        <begin position="1159"/>
        <end position="1192"/>
    </location>
</feature>
<accession>A0A0P7WS33</accession>
<dbReference type="GO" id="GO:0005085">
    <property type="term" value="F:guanyl-nucleotide exchange factor activity"/>
    <property type="evidence" value="ECO:0007669"/>
    <property type="project" value="InterPro"/>
</dbReference>
<feature type="non-terminal residue" evidence="4">
    <location>
        <position position="1"/>
    </location>
</feature>
<feature type="region of interest" description="Disordered" evidence="1">
    <location>
        <begin position="1152"/>
        <end position="1230"/>
    </location>
</feature>
<dbReference type="InterPro" id="IPR036865">
    <property type="entry name" value="CRAL-TRIO_dom_sf"/>
</dbReference>
<evidence type="ECO:0008006" key="6">
    <source>
        <dbReference type="Google" id="ProtNLM"/>
    </source>
</evidence>
<dbReference type="CDD" id="cd13242">
    <property type="entry name" value="PH_puratrophin-1"/>
    <property type="match status" value="1"/>
</dbReference>
<protein>
    <recommendedName>
        <fullName evidence="6">Puratrophin-1-like</fullName>
    </recommendedName>
</protein>
<dbReference type="PROSITE" id="PS50003">
    <property type="entry name" value="PH_DOMAIN"/>
    <property type="match status" value="1"/>
</dbReference>
<dbReference type="PANTHER" id="PTHR45845:SF4">
    <property type="entry name" value="PLECKSTRIN HOMOLOGY DOMAIN CONTAINING, FAMILY G (WITH RHOGEF DOMAIN) MEMBER 4"/>
    <property type="match status" value="1"/>
</dbReference>
<dbReference type="CDD" id="cd00170">
    <property type="entry name" value="SEC14"/>
    <property type="match status" value="1"/>
</dbReference>
<dbReference type="EMBL" id="JARO02006882">
    <property type="protein sequence ID" value="KPP64653.1"/>
    <property type="molecule type" value="Genomic_DNA"/>
</dbReference>
<evidence type="ECO:0000313" key="5">
    <source>
        <dbReference type="Proteomes" id="UP000034805"/>
    </source>
</evidence>
<dbReference type="InterPro" id="IPR052231">
    <property type="entry name" value="Rho_GEF_signaling-related"/>
</dbReference>
<organism evidence="4 5">
    <name type="scientific">Scleropages formosus</name>
    <name type="common">Asian bonytongue</name>
    <name type="synonym">Osteoglossum formosum</name>
    <dbReference type="NCBI Taxonomy" id="113540"/>
    <lineage>
        <taxon>Eukaryota</taxon>
        <taxon>Metazoa</taxon>
        <taxon>Chordata</taxon>
        <taxon>Craniata</taxon>
        <taxon>Vertebrata</taxon>
        <taxon>Euteleostomi</taxon>
        <taxon>Actinopterygii</taxon>
        <taxon>Neopterygii</taxon>
        <taxon>Teleostei</taxon>
        <taxon>Osteoglossocephala</taxon>
        <taxon>Osteoglossomorpha</taxon>
        <taxon>Osteoglossiformes</taxon>
        <taxon>Osteoglossidae</taxon>
        <taxon>Scleropages</taxon>
    </lineage>
</organism>
<dbReference type="InterPro" id="IPR001251">
    <property type="entry name" value="CRAL-TRIO_dom"/>
</dbReference>
<dbReference type="AlphaFoldDB" id="A0A0P7WS33"/>
<feature type="compositionally biased region" description="Polar residues" evidence="1">
    <location>
        <begin position="594"/>
        <end position="617"/>
    </location>
</feature>
<reference evidence="4 5" key="1">
    <citation type="submission" date="2015-08" db="EMBL/GenBank/DDBJ databases">
        <title>The genome of the Asian arowana (Scleropages formosus).</title>
        <authorList>
            <person name="Tan M.H."/>
            <person name="Gan H.M."/>
            <person name="Croft L.J."/>
            <person name="Austin C.M."/>
        </authorList>
    </citation>
    <scope>NUCLEOTIDE SEQUENCE [LARGE SCALE GENOMIC DNA]</scope>
    <source>
        <strain evidence="4">Aro1</strain>
    </source>
</reference>
<dbReference type="Gene3D" id="2.30.29.30">
    <property type="entry name" value="Pleckstrin-homology domain (PH domain)/Phosphotyrosine-binding domain (PTB)"/>
    <property type="match status" value="1"/>
</dbReference>
<evidence type="ECO:0000259" key="2">
    <source>
        <dbReference type="PROSITE" id="PS50003"/>
    </source>
</evidence>
<feature type="non-terminal residue" evidence="4">
    <location>
        <position position="1230"/>
    </location>
</feature>
<dbReference type="PANTHER" id="PTHR45845">
    <property type="entry name" value="RHO GUANINE NUCLEOTIDE EXCHANGE FACTOR-RELATED"/>
    <property type="match status" value="1"/>
</dbReference>
<dbReference type="Pfam" id="PF00621">
    <property type="entry name" value="RhoGEF"/>
    <property type="match status" value="1"/>
</dbReference>
<dbReference type="InterPro" id="IPR055251">
    <property type="entry name" value="SOS1_NGEF_PH"/>
</dbReference>
<dbReference type="SUPFAM" id="SSF52087">
    <property type="entry name" value="CRAL/TRIO domain"/>
    <property type="match status" value="1"/>
</dbReference>
<gene>
    <name evidence="4" type="ORF">Z043_116979</name>
</gene>
<feature type="region of interest" description="Disordered" evidence="1">
    <location>
        <begin position="577"/>
        <end position="638"/>
    </location>
</feature>
<comment type="caution">
    <text evidence="4">The sequence shown here is derived from an EMBL/GenBank/DDBJ whole genome shotgun (WGS) entry which is preliminary data.</text>
</comment>
<evidence type="ECO:0000256" key="1">
    <source>
        <dbReference type="SAM" id="MobiDB-lite"/>
    </source>
</evidence>
<dbReference type="STRING" id="113540.ENSSFOP00015064985"/>
<dbReference type="SUPFAM" id="SSF50729">
    <property type="entry name" value="PH domain-like"/>
    <property type="match status" value="1"/>
</dbReference>
<dbReference type="CDD" id="cd00160">
    <property type="entry name" value="RhoGEF"/>
    <property type="match status" value="1"/>
</dbReference>